<feature type="coiled-coil region" evidence="5">
    <location>
        <begin position="82"/>
        <end position="126"/>
    </location>
</feature>
<dbReference type="Proteomes" id="UP000294830">
    <property type="component" value="Unassembled WGS sequence"/>
</dbReference>
<dbReference type="EMBL" id="SLWB01000001">
    <property type="protein sequence ID" value="TCN72953.1"/>
    <property type="molecule type" value="Genomic_DNA"/>
</dbReference>
<keyword evidence="3 6" id="KW-1133">Transmembrane helix</keyword>
<keyword evidence="2 6" id="KW-0812">Transmembrane</keyword>
<evidence type="ECO:0000259" key="7">
    <source>
        <dbReference type="Pfam" id="PF02915"/>
    </source>
</evidence>
<name>A0A4R2EZ90_9BACT</name>
<dbReference type="OrthoDB" id="9781287at2"/>
<dbReference type="AlphaFoldDB" id="A0A4R2EZ90"/>
<dbReference type="Pfam" id="PF02915">
    <property type="entry name" value="Rubrerythrin"/>
    <property type="match status" value="1"/>
</dbReference>
<gene>
    <name evidence="8" type="ORF">CLV25_101171</name>
</gene>
<evidence type="ECO:0000256" key="1">
    <source>
        <dbReference type="ARBA" id="ARBA00004127"/>
    </source>
</evidence>
<dbReference type="InterPro" id="IPR003251">
    <property type="entry name" value="Rr_diiron-bd_dom"/>
</dbReference>
<organism evidence="8 9">
    <name type="scientific">Acetobacteroides hydrogenigenes</name>
    <dbReference type="NCBI Taxonomy" id="979970"/>
    <lineage>
        <taxon>Bacteria</taxon>
        <taxon>Pseudomonadati</taxon>
        <taxon>Bacteroidota</taxon>
        <taxon>Bacteroidia</taxon>
        <taxon>Bacteroidales</taxon>
        <taxon>Rikenellaceae</taxon>
        <taxon>Acetobacteroides</taxon>
    </lineage>
</organism>
<evidence type="ECO:0000313" key="9">
    <source>
        <dbReference type="Proteomes" id="UP000294830"/>
    </source>
</evidence>
<feature type="transmembrane region" description="Helical" evidence="6">
    <location>
        <begin position="162"/>
        <end position="185"/>
    </location>
</feature>
<proteinExistence type="predicted"/>
<dbReference type="InterPro" id="IPR039376">
    <property type="entry name" value="Ferritin_CCC1_N"/>
</dbReference>
<evidence type="ECO:0000256" key="5">
    <source>
        <dbReference type="SAM" id="Coils"/>
    </source>
</evidence>
<dbReference type="SUPFAM" id="SSF47240">
    <property type="entry name" value="Ferritin-like"/>
    <property type="match status" value="1"/>
</dbReference>
<dbReference type="InterPro" id="IPR009078">
    <property type="entry name" value="Ferritin-like_SF"/>
</dbReference>
<evidence type="ECO:0000313" key="8">
    <source>
        <dbReference type="EMBL" id="TCN72953.1"/>
    </source>
</evidence>
<dbReference type="GO" id="GO:0016491">
    <property type="term" value="F:oxidoreductase activity"/>
    <property type="evidence" value="ECO:0007669"/>
    <property type="project" value="InterPro"/>
</dbReference>
<dbReference type="InterPro" id="IPR008217">
    <property type="entry name" value="Ccc1_fam"/>
</dbReference>
<dbReference type="GO" id="GO:0012505">
    <property type="term" value="C:endomembrane system"/>
    <property type="evidence" value="ECO:0007669"/>
    <property type="project" value="UniProtKB-SubCell"/>
</dbReference>
<dbReference type="Gene3D" id="1.20.1260.10">
    <property type="match status" value="1"/>
</dbReference>
<dbReference type="GO" id="GO:0005384">
    <property type="term" value="F:manganese ion transmembrane transporter activity"/>
    <property type="evidence" value="ECO:0007669"/>
    <property type="project" value="InterPro"/>
</dbReference>
<feature type="transmembrane region" description="Helical" evidence="6">
    <location>
        <begin position="224"/>
        <end position="244"/>
    </location>
</feature>
<evidence type="ECO:0000256" key="4">
    <source>
        <dbReference type="ARBA" id="ARBA00023136"/>
    </source>
</evidence>
<dbReference type="Pfam" id="PF01988">
    <property type="entry name" value="VIT1"/>
    <property type="match status" value="1"/>
</dbReference>
<sequence>MSLDKSVLIAQKEEITGYTIYNKLAKAEKDPHNAQIFRDIAEQELKHYQMLREISKVDVKPSQWSIFKSYYVARILGVTFGVKLMEKNEQKAQKAYDELEQHYAFVAQIREDEEKHEKQLIEMINEEKLKYVGSIVLGLNDALVELTGALAGLTFALQNSRLTALAGLVTGIAATFSMAASSYLSSKADGEEDALKSASYTGIAYLVTVALLVAPYLLLESGLMALGCMIAIAIFIIFIFNYYISIAKDLNFKRRFMEMAIISISVAGFSFLLGFVLKQFLGVDA</sequence>
<feature type="transmembrane region" description="Helical" evidence="6">
    <location>
        <begin position="197"/>
        <end position="218"/>
    </location>
</feature>
<evidence type="ECO:0000256" key="6">
    <source>
        <dbReference type="SAM" id="Phobius"/>
    </source>
</evidence>
<dbReference type="InterPro" id="IPR012347">
    <property type="entry name" value="Ferritin-like"/>
</dbReference>
<comment type="subcellular location">
    <subcellularLocation>
        <location evidence="1">Endomembrane system</location>
        <topology evidence="1">Multi-pass membrane protein</topology>
    </subcellularLocation>
</comment>
<dbReference type="CDD" id="cd01044">
    <property type="entry name" value="Ferritin_CCC1_N"/>
    <property type="match status" value="1"/>
</dbReference>
<dbReference type="GO" id="GO:0030026">
    <property type="term" value="P:intracellular manganese ion homeostasis"/>
    <property type="evidence" value="ECO:0007669"/>
    <property type="project" value="InterPro"/>
</dbReference>
<keyword evidence="4 6" id="KW-0472">Membrane</keyword>
<evidence type="ECO:0000256" key="2">
    <source>
        <dbReference type="ARBA" id="ARBA00022692"/>
    </source>
</evidence>
<comment type="caution">
    <text evidence="8">The sequence shown here is derived from an EMBL/GenBank/DDBJ whole genome shotgun (WGS) entry which is preliminary data.</text>
</comment>
<dbReference type="CDD" id="cd02431">
    <property type="entry name" value="Ferritin_CCC1_C"/>
    <property type="match status" value="1"/>
</dbReference>
<dbReference type="RefSeq" id="WP_131837739.1">
    <property type="nucleotide sequence ID" value="NZ_SLWB01000001.1"/>
</dbReference>
<reference evidence="8 9" key="1">
    <citation type="submission" date="2019-03" db="EMBL/GenBank/DDBJ databases">
        <title>Genomic Encyclopedia of Archaeal and Bacterial Type Strains, Phase II (KMG-II): from individual species to whole genera.</title>
        <authorList>
            <person name="Goeker M."/>
        </authorList>
    </citation>
    <scope>NUCLEOTIDE SEQUENCE [LARGE SCALE GENOMIC DNA]</scope>
    <source>
        <strain evidence="8 9">RL-C</strain>
    </source>
</reference>
<keyword evidence="9" id="KW-1185">Reference proteome</keyword>
<feature type="transmembrane region" description="Helical" evidence="6">
    <location>
        <begin position="256"/>
        <end position="277"/>
    </location>
</feature>
<dbReference type="GO" id="GO:0046872">
    <property type="term" value="F:metal ion binding"/>
    <property type="evidence" value="ECO:0007669"/>
    <property type="project" value="InterPro"/>
</dbReference>
<evidence type="ECO:0000256" key="3">
    <source>
        <dbReference type="ARBA" id="ARBA00022989"/>
    </source>
</evidence>
<accession>A0A4R2EZ90</accession>
<keyword evidence="5" id="KW-0175">Coiled coil</keyword>
<protein>
    <submittedName>
        <fullName evidence="8">VIT1/CCC1 family predicted Fe2+/Mn2+ transporter</fullName>
    </submittedName>
</protein>
<feature type="domain" description="Rubrerythrin diiron-binding" evidence="7">
    <location>
        <begin position="3"/>
        <end position="54"/>
    </location>
</feature>